<feature type="domain" description="Aminotransferase class V" evidence="4">
    <location>
        <begin position="15"/>
        <end position="333"/>
    </location>
</feature>
<dbReference type="InterPro" id="IPR000192">
    <property type="entry name" value="Aminotrans_V_dom"/>
</dbReference>
<organism evidence="5">
    <name type="scientific">marine metagenome</name>
    <dbReference type="NCBI Taxonomy" id="408172"/>
    <lineage>
        <taxon>unclassified sequences</taxon>
        <taxon>metagenomes</taxon>
        <taxon>ecological metagenomes</taxon>
    </lineage>
</organism>
<dbReference type="AlphaFoldDB" id="A0A381WFS4"/>
<name>A0A381WFS4_9ZZZZ</name>
<dbReference type="Pfam" id="PF00266">
    <property type="entry name" value="Aminotran_5"/>
    <property type="match status" value="1"/>
</dbReference>
<dbReference type="InterPro" id="IPR015424">
    <property type="entry name" value="PyrdxlP-dep_Trfase"/>
</dbReference>
<accession>A0A381WFS4</accession>
<reference evidence="5" key="1">
    <citation type="submission" date="2018-05" db="EMBL/GenBank/DDBJ databases">
        <authorList>
            <person name="Lanie J.A."/>
            <person name="Ng W.-L."/>
            <person name="Kazmierczak K.M."/>
            <person name="Andrzejewski T.M."/>
            <person name="Davidsen T.M."/>
            <person name="Wayne K.J."/>
            <person name="Tettelin H."/>
            <person name="Glass J.I."/>
            <person name="Rusch D."/>
            <person name="Podicherti R."/>
            <person name="Tsui H.-C.T."/>
            <person name="Winkler M.E."/>
        </authorList>
    </citation>
    <scope>NUCLEOTIDE SEQUENCE</scope>
</reference>
<sequence length="389" mass="42140">MKKLTGHHFLQVPGPSNVPETVLLAMARATIDHRGPEFQILTKEILNGFESLFDFQDPVVMYPSSGTGAWVAALINCLSPGEKVLAFETGHFATLWKVIALELGLDVMFEQGDWRSAVDPDRLETILKEDTSANIKAVCIVHNETSTAVTSDIGSIRQAMDAANHPALLLVDTVSSLASLPYHHKEWGVDVTVGGSQKGLMLPPGLGLNVVSNKAREAAKSASLPKAYWNWEAIIDANGNGFFPYTPPTNLLYGLAEAQKLLFDEGMTQVYARHARYGAATRAAAQAWGLETVCRQPENHSNSLTALLLPDGVDADEVRRLALEKFNISLGTGLGKLSKKAFRIGHMGDFNDLMLTGTLTGVEMALNLSGVEFQKGGVAVAMKYLQENH</sequence>
<evidence type="ECO:0000256" key="1">
    <source>
        <dbReference type="ARBA" id="ARBA00001933"/>
    </source>
</evidence>
<dbReference type="PANTHER" id="PTHR21152">
    <property type="entry name" value="AMINOTRANSFERASE CLASS V"/>
    <property type="match status" value="1"/>
</dbReference>
<dbReference type="GO" id="GO:0005777">
    <property type="term" value="C:peroxisome"/>
    <property type="evidence" value="ECO:0007669"/>
    <property type="project" value="TreeGrafter"/>
</dbReference>
<dbReference type="InterPro" id="IPR015421">
    <property type="entry name" value="PyrdxlP-dep_Trfase_major"/>
</dbReference>
<dbReference type="Gene3D" id="3.90.1150.10">
    <property type="entry name" value="Aspartate Aminotransferase, domain 1"/>
    <property type="match status" value="1"/>
</dbReference>
<evidence type="ECO:0000256" key="3">
    <source>
        <dbReference type="ARBA" id="ARBA00022898"/>
    </source>
</evidence>
<proteinExistence type="inferred from homology"/>
<dbReference type="FunFam" id="3.90.1150.10:FF:000031">
    <property type="entry name" value="Serine--glyoxylate aminotransferase"/>
    <property type="match status" value="1"/>
</dbReference>
<gene>
    <name evidence="5" type="ORF">METZ01_LOCUS104179</name>
</gene>
<dbReference type="PIRSF" id="PIRSF000524">
    <property type="entry name" value="SPT"/>
    <property type="match status" value="1"/>
</dbReference>
<comment type="similarity">
    <text evidence="2">Belongs to the class-V pyridoxal-phosphate-dependent aminotransferase family.</text>
</comment>
<evidence type="ECO:0000259" key="4">
    <source>
        <dbReference type="Pfam" id="PF00266"/>
    </source>
</evidence>
<dbReference type="GO" id="GO:0008453">
    <property type="term" value="F:alanine-glyoxylate transaminase activity"/>
    <property type="evidence" value="ECO:0007669"/>
    <property type="project" value="TreeGrafter"/>
</dbReference>
<keyword evidence="3" id="KW-0663">Pyridoxal phosphate</keyword>
<evidence type="ECO:0000313" key="5">
    <source>
        <dbReference type="EMBL" id="SVA51325.1"/>
    </source>
</evidence>
<dbReference type="GO" id="GO:0019265">
    <property type="term" value="P:glycine biosynthetic process, by transamination of glyoxylate"/>
    <property type="evidence" value="ECO:0007669"/>
    <property type="project" value="TreeGrafter"/>
</dbReference>
<dbReference type="GO" id="GO:0004760">
    <property type="term" value="F:L-serine-pyruvate transaminase activity"/>
    <property type="evidence" value="ECO:0007669"/>
    <property type="project" value="TreeGrafter"/>
</dbReference>
<evidence type="ECO:0000256" key="2">
    <source>
        <dbReference type="ARBA" id="ARBA00009236"/>
    </source>
</evidence>
<protein>
    <recommendedName>
        <fullName evidence="4">Aminotransferase class V domain-containing protein</fullName>
    </recommendedName>
</protein>
<dbReference type="SUPFAM" id="SSF53383">
    <property type="entry name" value="PLP-dependent transferases"/>
    <property type="match status" value="1"/>
</dbReference>
<dbReference type="FunFam" id="3.40.640.10:FF:000054">
    <property type="entry name" value="Serine--glyoxylate aminotransferase"/>
    <property type="match status" value="1"/>
</dbReference>
<dbReference type="Gene3D" id="3.40.640.10">
    <property type="entry name" value="Type I PLP-dependent aspartate aminotransferase-like (Major domain)"/>
    <property type="match status" value="1"/>
</dbReference>
<dbReference type="InterPro" id="IPR024169">
    <property type="entry name" value="SP_NH2Trfase/AEP_transaminase"/>
</dbReference>
<comment type="cofactor">
    <cofactor evidence="1">
        <name>pyridoxal 5'-phosphate</name>
        <dbReference type="ChEBI" id="CHEBI:597326"/>
    </cofactor>
</comment>
<dbReference type="EMBL" id="UINC01011663">
    <property type="protein sequence ID" value="SVA51325.1"/>
    <property type="molecule type" value="Genomic_DNA"/>
</dbReference>
<dbReference type="PANTHER" id="PTHR21152:SF40">
    <property type="entry name" value="ALANINE--GLYOXYLATE AMINOTRANSFERASE"/>
    <property type="match status" value="1"/>
</dbReference>
<dbReference type="InterPro" id="IPR015422">
    <property type="entry name" value="PyrdxlP-dep_Trfase_small"/>
</dbReference>